<sequence length="583" mass="65038">MAPPTPSHWRTKSVTEKSRSTYAVRTFRRNPTPFFKLASAAVVIGFYLLYTSLHPYQPSPSSLRAGRTVQRQDWFGRNVTRSQDERADKVREVMRGVFREYRDKAWGYDAVKPASGGRDQSGSWWGEFMVGGSTTLAVMRLWEELGMVVEHVVGKVYFGQSEGLVDPFEATKWYLGALVSLHELKEAGVVPEHAVSAEEMGRVAVKAEQLAAKLACAYDSPTGMPWPMVDVNKDVGRAVPPGISTSSPSKFSYKNPACGLARAGSSILENYAMSDLGGNRSYHALSQRAWAPLVWNKYVESMPGLVDGPLDIITGAPLAQAKGWDASYGSYYEYLLKFAILNPHDRYTRKYEERWLEAASAIRHNLSSRSSPTDNQKAVHLFMGQVHEDGTFLNEMSHEACAAPGNLIYGGAYFNISSLITLGQALLETCHHLHNSTPTGLAPDSANWVSSTPRQVSHFKPKSARQESELAATGFFVADAQYNLRPEYVESLFYAWRVTGEERYREWAWDAFTAIEKHCKTSFGYAAVKDVMAGAGRVELVDETGTWFAAETLKYLYLTFSDVEMGNLEEWVYTTGGHPLKRR</sequence>
<organism evidence="1 2">
    <name type="scientific">Coniosporium uncinatum</name>
    <dbReference type="NCBI Taxonomy" id="93489"/>
    <lineage>
        <taxon>Eukaryota</taxon>
        <taxon>Fungi</taxon>
        <taxon>Dikarya</taxon>
        <taxon>Ascomycota</taxon>
        <taxon>Pezizomycotina</taxon>
        <taxon>Dothideomycetes</taxon>
        <taxon>Dothideomycetes incertae sedis</taxon>
        <taxon>Coniosporium</taxon>
    </lineage>
</organism>
<reference evidence="1" key="1">
    <citation type="submission" date="2024-09" db="EMBL/GenBank/DDBJ databases">
        <title>Black Yeasts Isolated from many extreme environments.</title>
        <authorList>
            <person name="Coleine C."/>
            <person name="Stajich J.E."/>
            <person name="Selbmann L."/>
        </authorList>
    </citation>
    <scope>NUCLEOTIDE SEQUENCE</scope>
    <source>
        <strain evidence="1">CCFEE 5737</strain>
    </source>
</reference>
<accession>A0ACC3DZY6</accession>
<keyword evidence="2" id="KW-1185">Reference proteome</keyword>
<gene>
    <name evidence="1" type="ORF">LTS18_007842</name>
</gene>
<protein>
    <submittedName>
        <fullName evidence="1">Uncharacterized protein</fullName>
    </submittedName>
</protein>
<evidence type="ECO:0000313" key="1">
    <source>
        <dbReference type="EMBL" id="KAK3082286.1"/>
    </source>
</evidence>
<comment type="caution">
    <text evidence="1">The sequence shown here is derived from an EMBL/GenBank/DDBJ whole genome shotgun (WGS) entry which is preliminary data.</text>
</comment>
<proteinExistence type="predicted"/>
<dbReference type="EMBL" id="JAWDJW010000002">
    <property type="protein sequence ID" value="KAK3082286.1"/>
    <property type="molecule type" value="Genomic_DNA"/>
</dbReference>
<dbReference type="Proteomes" id="UP001186974">
    <property type="component" value="Unassembled WGS sequence"/>
</dbReference>
<name>A0ACC3DZY6_9PEZI</name>
<evidence type="ECO:0000313" key="2">
    <source>
        <dbReference type="Proteomes" id="UP001186974"/>
    </source>
</evidence>